<sequence>MVDWIRLNTFLTSDELFMNRNATARLNSWRRRKYQNIQVTDKSSIDELQFDRQSTVASCQGFPNRRGGGYCAPAEVTAIFILPYPRGKPGNRARPLNKKAAAGGFQGKLQKILRTSLAKAFLGHTMWPTQIYKKLGPPWPGPIRWSPCNGRVVKCICKLILPKLNCKCFCYMGALPGLTWKDDLSLSLVMI</sequence>
<dbReference type="EnsemblPlants" id="ORUFI12G18150.1">
    <property type="protein sequence ID" value="ORUFI12G18150.1"/>
    <property type="gene ID" value="ORUFI12G18150"/>
</dbReference>
<proteinExistence type="predicted"/>
<dbReference type="OMA" id="TSDELFM"/>
<dbReference type="HOGENOM" id="CLU_122589_0_0_1"/>
<evidence type="ECO:0000313" key="1">
    <source>
        <dbReference type="EnsemblPlants" id="ORUFI12G18150.1"/>
    </source>
</evidence>
<protein>
    <submittedName>
        <fullName evidence="1">Uncharacterized protein</fullName>
    </submittedName>
</protein>
<dbReference type="AlphaFoldDB" id="A0A0E0RIY6"/>
<reference evidence="2" key="1">
    <citation type="submission" date="2013-06" db="EMBL/GenBank/DDBJ databases">
        <authorList>
            <person name="Zhao Q."/>
        </authorList>
    </citation>
    <scope>NUCLEOTIDE SEQUENCE</scope>
    <source>
        <strain evidence="2">cv. W1943</strain>
    </source>
</reference>
<dbReference type="Proteomes" id="UP000008022">
    <property type="component" value="Unassembled WGS sequence"/>
</dbReference>
<dbReference type="Gramene" id="ORUFI12G18150.1">
    <property type="protein sequence ID" value="ORUFI12G18150.1"/>
    <property type="gene ID" value="ORUFI12G18150"/>
</dbReference>
<organism evidence="1 2">
    <name type="scientific">Oryza rufipogon</name>
    <name type="common">Brownbeard rice</name>
    <name type="synonym">Asian wild rice</name>
    <dbReference type="NCBI Taxonomy" id="4529"/>
    <lineage>
        <taxon>Eukaryota</taxon>
        <taxon>Viridiplantae</taxon>
        <taxon>Streptophyta</taxon>
        <taxon>Embryophyta</taxon>
        <taxon>Tracheophyta</taxon>
        <taxon>Spermatophyta</taxon>
        <taxon>Magnoliopsida</taxon>
        <taxon>Liliopsida</taxon>
        <taxon>Poales</taxon>
        <taxon>Poaceae</taxon>
        <taxon>BOP clade</taxon>
        <taxon>Oryzoideae</taxon>
        <taxon>Oryzeae</taxon>
        <taxon>Oryzinae</taxon>
        <taxon>Oryza</taxon>
    </lineage>
</organism>
<reference evidence="1" key="2">
    <citation type="submission" date="2015-06" db="UniProtKB">
        <authorList>
            <consortium name="EnsemblPlants"/>
        </authorList>
    </citation>
    <scope>IDENTIFICATION</scope>
</reference>
<evidence type="ECO:0000313" key="2">
    <source>
        <dbReference type="Proteomes" id="UP000008022"/>
    </source>
</evidence>
<accession>A0A0E0RIY6</accession>
<name>A0A0E0RIY6_ORYRU</name>
<keyword evidence="2" id="KW-1185">Reference proteome</keyword>